<keyword evidence="2" id="KW-0808">Transferase</keyword>
<reference evidence="2 3" key="1">
    <citation type="submission" date="2020-08" db="EMBL/GenBank/DDBJ databases">
        <title>Sequencing the genomes of 1000 actinobacteria strains.</title>
        <authorList>
            <person name="Klenk H.-P."/>
        </authorList>
    </citation>
    <scope>NUCLEOTIDE SEQUENCE [LARGE SCALE GENOMIC DNA]</scope>
    <source>
        <strain evidence="2 3">DSM 45886</strain>
    </source>
</reference>
<protein>
    <submittedName>
        <fullName evidence="2">FkbM family methyltransferase</fullName>
    </submittedName>
</protein>
<dbReference type="PANTHER" id="PTHR34203">
    <property type="entry name" value="METHYLTRANSFERASE, FKBM FAMILY PROTEIN"/>
    <property type="match status" value="1"/>
</dbReference>
<evidence type="ECO:0000313" key="2">
    <source>
        <dbReference type="EMBL" id="MBB4956739.1"/>
    </source>
</evidence>
<dbReference type="Gene3D" id="3.40.50.150">
    <property type="entry name" value="Vaccinia Virus protein VP39"/>
    <property type="match status" value="1"/>
</dbReference>
<dbReference type="PANTHER" id="PTHR34203:SF15">
    <property type="entry name" value="SLL1173 PROTEIN"/>
    <property type="match status" value="1"/>
</dbReference>
<dbReference type="GO" id="GO:0008168">
    <property type="term" value="F:methyltransferase activity"/>
    <property type="evidence" value="ECO:0007669"/>
    <property type="project" value="UniProtKB-KW"/>
</dbReference>
<feature type="domain" description="Methyltransferase FkbM" evidence="1">
    <location>
        <begin position="91"/>
        <end position="275"/>
    </location>
</feature>
<organism evidence="2 3">
    <name type="scientific">Micromonospora polyrhachis</name>
    <dbReference type="NCBI Taxonomy" id="1282883"/>
    <lineage>
        <taxon>Bacteria</taxon>
        <taxon>Bacillati</taxon>
        <taxon>Actinomycetota</taxon>
        <taxon>Actinomycetes</taxon>
        <taxon>Micromonosporales</taxon>
        <taxon>Micromonosporaceae</taxon>
        <taxon>Micromonospora</taxon>
    </lineage>
</organism>
<dbReference type="RefSeq" id="WP_184532349.1">
    <property type="nucleotide sequence ID" value="NZ_JACHJW010000001.1"/>
</dbReference>
<dbReference type="EMBL" id="JACHJW010000001">
    <property type="protein sequence ID" value="MBB4956739.1"/>
    <property type="molecule type" value="Genomic_DNA"/>
</dbReference>
<dbReference type="InterPro" id="IPR052514">
    <property type="entry name" value="SAM-dependent_MTase"/>
</dbReference>
<accession>A0A7W7SL46</accession>
<evidence type="ECO:0000313" key="3">
    <source>
        <dbReference type="Proteomes" id="UP000578819"/>
    </source>
</evidence>
<keyword evidence="3" id="KW-1185">Reference proteome</keyword>
<dbReference type="Proteomes" id="UP000578819">
    <property type="component" value="Unassembled WGS sequence"/>
</dbReference>
<dbReference type="AlphaFoldDB" id="A0A7W7SL46"/>
<dbReference type="InterPro" id="IPR029063">
    <property type="entry name" value="SAM-dependent_MTases_sf"/>
</dbReference>
<evidence type="ECO:0000259" key="1">
    <source>
        <dbReference type="Pfam" id="PF05050"/>
    </source>
</evidence>
<name>A0A7W7SL46_9ACTN</name>
<keyword evidence="2" id="KW-0489">Methyltransferase</keyword>
<dbReference type="GO" id="GO:0032259">
    <property type="term" value="P:methylation"/>
    <property type="evidence" value="ECO:0007669"/>
    <property type="project" value="UniProtKB-KW"/>
</dbReference>
<proteinExistence type="predicted"/>
<comment type="caution">
    <text evidence="2">The sequence shown here is derived from an EMBL/GenBank/DDBJ whole genome shotgun (WGS) entry which is preliminary data.</text>
</comment>
<dbReference type="Pfam" id="PF05050">
    <property type="entry name" value="Methyltransf_21"/>
    <property type="match status" value="1"/>
</dbReference>
<gene>
    <name evidence="2" type="ORF">FHR38_000472</name>
</gene>
<sequence length="299" mass="33075">MTTTLKNRLLHALDGRLSPHAVAHLGSVYLSARSRSRCSVRYDDGQWIHRYPQGVLVNTRLGGLSPEVQDQAAQDVFLYDYQPHPGDTVVDVGAGVGGEVRLFSRLVGEHGRVVSIEAHPTTFECLRRTVELNRLRNVTPVECAVVGTAGPVYLEDDPVRHIGNGLTNDSTNGVAVAGRRLDEIMESLGIDHVDLLKMNIEGAELAVLEGSFDALKSVDHLAVSCHDFLAERAMLARASARPTHSDDESADWRGSERDWRRTFGSVTALLRDAGFTVRTRPHDSRPWVRYYVYASRPGR</sequence>
<dbReference type="InterPro" id="IPR006342">
    <property type="entry name" value="FkbM_mtfrase"/>
</dbReference>
<dbReference type="NCBIfam" id="TIGR01444">
    <property type="entry name" value="fkbM_fam"/>
    <property type="match status" value="1"/>
</dbReference>
<dbReference type="SUPFAM" id="SSF53335">
    <property type="entry name" value="S-adenosyl-L-methionine-dependent methyltransferases"/>
    <property type="match status" value="1"/>
</dbReference>